<dbReference type="InterPro" id="IPR003439">
    <property type="entry name" value="ABC_transporter-like_ATP-bd"/>
</dbReference>
<dbReference type="InterPro" id="IPR027417">
    <property type="entry name" value="P-loop_NTPase"/>
</dbReference>
<evidence type="ECO:0000256" key="2">
    <source>
        <dbReference type="ARBA" id="ARBA00022448"/>
    </source>
</evidence>
<dbReference type="GO" id="GO:0016887">
    <property type="term" value="F:ATP hydrolysis activity"/>
    <property type="evidence" value="ECO:0007669"/>
    <property type="project" value="InterPro"/>
</dbReference>
<dbReference type="EMBL" id="FOSN01000011">
    <property type="protein sequence ID" value="SFK58169.1"/>
    <property type="molecule type" value="Genomic_DNA"/>
</dbReference>
<keyword evidence="4 6" id="KW-0067">ATP-binding</keyword>
<organism evidence="6 7">
    <name type="scientific">Methylocapsa palsarum</name>
    <dbReference type="NCBI Taxonomy" id="1612308"/>
    <lineage>
        <taxon>Bacteria</taxon>
        <taxon>Pseudomonadati</taxon>
        <taxon>Pseudomonadota</taxon>
        <taxon>Alphaproteobacteria</taxon>
        <taxon>Hyphomicrobiales</taxon>
        <taxon>Beijerinckiaceae</taxon>
        <taxon>Methylocapsa</taxon>
    </lineage>
</organism>
<dbReference type="PROSITE" id="PS50893">
    <property type="entry name" value="ABC_TRANSPORTER_2"/>
    <property type="match status" value="1"/>
</dbReference>
<dbReference type="CDD" id="cd03230">
    <property type="entry name" value="ABC_DR_subfamily_A"/>
    <property type="match status" value="1"/>
</dbReference>
<evidence type="ECO:0000313" key="7">
    <source>
        <dbReference type="Proteomes" id="UP000198755"/>
    </source>
</evidence>
<keyword evidence="3" id="KW-0547">Nucleotide-binding</keyword>
<comment type="similarity">
    <text evidence="1">Belongs to the ABC transporter superfamily.</text>
</comment>
<dbReference type="STRING" id="1612308.SAMN05444581_11125"/>
<dbReference type="Pfam" id="PF00005">
    <property type="entry name" value="ABC_tran"/>
    <property type="match status" value="1"/>
</dbReference>
<proteinExistence type="inferred from homology"/>
<evidence type="ECO:0000259" key="5">
    <source>
        <dbReference type="PROSITE" id="PS50893"/>
    </source>
</evidence>
<dbReference type="AlphaFoldDB" id="A0A1I4AR17"/>
<dbReference type="InterPro" id="IPR051782">
    <property type="entry name" value="ABC_Transporter_VariousFunc"/>
</dbReference>
<dbReference type="Proteomes" id="UP000198755">
    <property type="component" value="Unassembled WGS sequence"/>
</dbReference>
<sequence>MCEGGAPGASRQHGVIPKSPTDRSIMLQAINLTKRYQNVLALDSLNLEVRAGEIFCLLGANGAGKTTTLHLFLHFIAQTSGRALVDQVDVADDPLRARRVIAYLPEQVMLYPNLTGAENLDYFSRLAGHRYTTSELRALLARCGLQADAIDHRLGSYSKGMRQKVGLSIALAKQAKALLLDEPTSGLDPQAAHELSVTLADLARSGMAVLMATHDLFRVKETGTRAGIMRRGRLVAVVETANLQAADLERLYLDHMSSPEVAA</sequence>
<keyword evidence="7" id="KW-1185">Reference proteome</keyword>
<keyword evidence="2" id="KW-0813">Transport</keyword>
<dbReference type="PANTHER" id="PTHR42939:SF1">
    <property type="entry name" value="ABC TRANSPORTER ATP-BINDING PROTEIN ALBC-RELATED"/>
    <property type="match status" value="1"/>
</dbReference>
<name>A0A1I4AR17_9HYPH</name>
<dbReference type="Gene3D" id="3.40.50.300">
    <property type="entry name" value="P-loop containing nucleotide triphosphate hydrolases"/>
    <property type="match status" value="1"/>
</dbReference>
<dbReference type="GO" id="GO:0005524">
    <property type="term" value="F:ATP binding"/>
    <property type="evidence" value="ECO:0007669"/>
    <property type="project" value="UniProtKB-KW"/>
</dbReference>
<reference evidence="6 7" key="1">
    <citation type="submission" date="2016-10" db="EMBL/GenBank/DDBJ databases">
        <authorList>
            <person name="de Groot N.N."/>
        </authorList>
    </citation>
    <scope>NUCLEOTIDE SEQUENCE [LARGE SCALE GENOMIC DNA]</scope>
    <source>
        <strain evidence="6 7">NE2</strain>
    </source>
</reference>
<accession>A0A1I4AR17</accession>
<dbReference type="PANTHER" id="PTHR42939">
    <property type="entry name" value="ABC TRANSPORTER ATP-BINDING PROTEIN ALBC-RELATED"/>
    <property type="match status" value="1"/>
</dbReference>
<dbReference type="SMART" id="SM00382">
    <property type="entry name" value="AAA"/>
    <property type="match status" value="1"/>
</dbReference>
<gene>
    <name evidence="6" type="ORF">SAMN05444581_11125</name>
</gene>
<evidence type="ECO:0000256" key="4">
    <source>
        <dbReference type="ARBA" id="ARBA00022840"/>
    </source>
</evidence>
<protein>
    <submittedName>
        <fullName evidence="6">ABC-2 type transport system ATP-binding protein</fullName>
    </submittedName>
</protein>
<feature type="domain" description="ABC transporter" evidence="5">
    <location>
        <begin position="27"/>
        <end position="256"/>
    </location>
</feature>
<dbReference type="SUPFAM" id="SSF52540">
    <property type="entry name" value="P-loop containing nucleoside triphosphate hydrolases"/>
    <property type="match status" value="1"/>
</dbReference>
<evidence type="ECO:0000313" key="6">
    <source>
        <dbReference type="EMBL" id="SFK58169.1"/>
    </source>
</evidence>
<dbReference type="InterPro" id="IPR017871">
    <property type="entry name" value="ABC_transporter-like_CS"/>
</dbReference>
<evidence type="ECO:0000256" key="1">
    <source>
        <dbReference type="ARBA" id="ARBA00005417"/>
    </source>
</evidence>
<dbReference type="InterPro" id="IPR003593">
    <property type="entry name" value="AAA+_ATPase"/>
</dbReference>
<evidence type="ECO:0000256" key="3">
    <source>
        <dbReference type="ARBA" id="ARBA00022741"/>
    </source>
</evidence>
<dbReference type="PROSITE" id="PS00211">
    <property type="entry name" value="ABC_TRANSPORTER_1"/>
    <property type="match status" value="1"/>
</dbReference>